<comment type="caution">
    <text evidence="2">The sequence shown here is derived from an EMBL/GenBank/DDBJ whole genome shotgun (WGS) entry which is preliminary data.</text>
</comment>
<gene>
    <name evidence="2" type="primary">SC139g500070.1_BraROA</name>
    <name evidence="2" type="ORF">IGI04_042350</name>
</gene>
<keyword evidence="3" id="KW-1185">Reference proteome</keyword>
<name>A0ABQ7KJH8_BRACM</name>
<feature type="region of interest" description="Disordered" evidence="1">
    <location>
        <begin position="287"/>
        <end position="306"/>
    </location>
</feature>
<reference evidence="2 3" key="1">
    <citation type="submission" date="2021-03" db="EMBL/GenBank/DDBJ databases">
        <authorList>
            <person name="King G.J."/>
            <person name="Bancroft I."/>
            <person name="Baten A."/>
            <person name="Bloomfield J."/>
            <person name="Borpatragohain P."/>
            <person name="He Z."/>
            <person name="Irish N."/>
            <person name="Irwin J."/>
            <person name="Liu K."/>
            <person name="Mauleon R.P."/>
            <person name="Moore J."/>
            <person name="Morris R."/>
            <person name="Ostergaard L."/>
            <person name="Wang B."/>
            <person name="Wells R."/>
        </authorList>
    </citation>
    <scope>NUCLEOTIDE SEQUENCE [LARGE SCALE GENOMIC DNA]</scope>
    <source>
        <strain evidence="2">R-o-18</strain>
        <tissue evidence="2">Leaf</tissue>
    </source>
</reference>
<organism evidence="2 3">
    <name type="scientific">Brassica rapa subsp. trilocularis</name>
    <dbReference type="NCBI Taxonomy" id="1813537"/>
    <lineage>
        <taxon>Eukaryota</taxon>
        <taxon>Viridiplantae</taxon>
        <taxon>Streptophyta</taxon>
        <taxon>Embryophyta</taxon>
        <taxon>Tracheophyta</taxon>
        <taxon>Spermatophyta</taxon>
        <taxon>Magnoliopsida</taxon>
        <taxon>eudicotyledons</taxon>
        <taxon>Gunneridae</taxon>
        <taxon>Pentapetalae</taxon>
        <taxon>rosids</taxon>
        <taxon>malvids</taxon>
        <taxon>Brassicales</taxon>
        <taxon>Brassicaceae</taxon>
        <taxon>Brassiceae</taxon>
        <taxon>Brassica</taxon>
    </lineage>
</organism>
<evidence type="ECO:0000256" key="1">
    <source>
        <dbReference type="SAM" id="MobiDB-lite"/>
    </source>
</evidence>
<feature type="compositionally biased region" description="Polar residues" evidence="1">
    <location>
        <begin position="323"/>
        <end position="337"/>
    </location>
</feature>
<evidence type="ECO:0000313" key="3">
    <source>
        <dbReference type="Proteomes" id="UP000823674"/>
    </source>
</evidence>
<dbReference type="EMBL" id="JADBGQ010000025">
    <property type="protein sequence ID" value="KAG5374342.1"/>
    <property type="molecule type" value="Genomic_DNA"/>
</dbReference>
<accession>A0ABQ7KJH8</accession>
<sequence length="394" mass="45514">MDMKHESSGVVKIQEENKWVWPRWVKTVLGSCEIWSNQVKGEPLMERAADGGQTARLKCEDQLSLEESISLEKIEDVYENKFNLRRMYEVRKMICELKQGKEGFNQHVKKLRCLWSELQSLRPRSCDPRVLEEWREQDVVIRFVVFSLLASLDSSYGWLVKLILKEEKLPNMEEVCVLVQRLHQVMEENKEITWSKEGAKRKKGRLRRRSKAQIRRGRCWKRSILFGYQGSYGTMKMGREEAQQILMGECSYSAYMGESVESSGVMRKLETKGADERVTKDEWDEFVKGNGTESGEQEQNQEDSGLHDQVENNVRSSGEVDEVQSSGEVDEVQSSGEEQVGPASSEEEQVEPAIKAWKVILLHFGELPTTKEPLDKEEAVWIRFPQAREAGDRL</sequence>
<feature type="region of interest" description="Disordered" evidence="1">
    <location>
        <begin position="314"/>
        <end position="350"/>
    </location>
</feature>
<proteinExistence type="predicted"/>
<dbReference type="Proteomes" id="UP000823674">
    <property type="component" value="Unassembled WGS sequence"/>
</dbReference>
<evidence type="ECO:0000313" key="2">
    <source>
        <dbReference type="EMBL" id="KAG5374342.1"/>
    </source>
</evidence>
<evidence type="ECO:0008006" key="4">
    <source>
        <dbReference type="Google" id="ProtNLM"/>
    </source>
</evidence>
<protein>
    <recommendedName>
        <fullName evidence="4">DUF1985 domain-containing protein</fullName>
    </recommendedName>
</protein>